<dbReference type="OrthoDB" id="5104691at2759"/>
<accession>A0A8H4JMI1</accession>
<protein>
    <submittedName>
        <fullName evidence="2">Uncharacterized protein</fullName>
    </submittedName>
</protein>
<evidence type="ECO:0000313" key="3">
    <source>
        <dbReference type="Proteomes" id="UP000605986"/>
    </source>
</evidence>
<comment type="caution">
    <text evidence="2">The sequence shown here is derived from an EMBL/GenBank/DDBJ whole genome shotgun (WGS) entry which is preliminary data.</text>
</comment>
<evidence type="ECO:0000313" key="2">
    <source>
        <dbReference type="EMBL" id="KAF4430308.1"/>
    </source>
</evidence>
<organism evidence="2 3">
    <name type="scientific">Fusarium austroafricanum</name>
    <dbReference type="NCBI Taxonomy" id="2364996"/>
    <lineage>
        <taxon>Eukaryota</taxon>
        <taxon>Fungi</taxon>
        <taxon>Dikarya</taxon>
        <taxon>Ascomycota</taxon>
        <taxon>Pezizomycotina</taxon>
        <taxon>Sordariomycetes</taxon>
        <taxon>Hypocreomycetidae</taxon>
        <taxon>Hypocreales</taxon>
        <taxon>Nectriaceae</taxon>
        <taxon>Fusarium</taxon>
        <taxon>Fusarium concolor species complex</taxon>
    </lineage>
</organism>
<sequence length="131" mass="14697">MVQYYVEKRGLFGSQITEHQFAGVVISLPVKTRNTAVTSFAILDVVWMKRRIPSPPERLASEDENAFAREEEAREKVAKGDRSYSTPVGNLTGLNATTRSASKRPAPINTGANLHVEKRPTKKTKSQRRRD</sequence>
<gene>
    <name evidence="2" type="ORF">F53441_13966</name>
</gene>
<feature type="region of interest" description="Disordered" evidence="1">
    <location>
        <begin position="56"/>
        <end position="131"/>
    </location>
</feature>
<feature type="compositionally biased region" description="Polar residues" evidence="1">
    <location>
        <begin position="83"/>
        <end position="100"/>
    </location>
</feature>
<evidence type="ECO:0000256" key="1">
    <source>
        <dbReference type="SAM" id="MobiDB-lite"/>
    </source>
</evidence>
<dbReference type="AlphaFoldDB" id="A0A8H4JMI1"/>
<keyword evidence="3" id="KW-1185">Reference proteome</keyword>
<reference evidence="2" key="1">
    <citation type="submission" date="2020-01" db="EMBL/GenBank/DDBJ databases">
        <title>Identification and distribution of gene clusters putatively required for synthesis of sphingolipid metabolism inhibitors in phylogenetically diverse species of the filamentous fungus Fusarium.</title>
        <authorList>
            <person name="Kim H.-S."/>
            <person name="Busman M."/>
            <person name="Brown D.W."/>
            <person name="Divon H."/>
            <person name="Uhlig S."/>
            <person name="Proctor R.H."/>
        </authorList>
    </citation>
    <scope>NUCLEOTIDE SEQUENCE</scope>
    <source>
        <strain evidence="2">NRRL 53441</strain>
    </source>
</reference>
<feature type="compositionally biased region" description="Basic residues" evidence="1">
    <location>
        <begin position="120"/>
        <end position="131"/>
    </location>
</feature>
<dbReference type="Proteomes" id="UP000605986">
    <property type="component" value="Unassembled WGS sequence"/>
</dbReference>
<name>A0A8H4JMI1_9HYPO</name>
<proteinExistence type="predicted"/>
<feature type="compositionally biased region" description="Basic and acidic residues" evidence="1">
    <location>
        <begin position="66"/>
        <end position="82"/>
    </location>
</feature>
<dbReference type="EMBL" id="JAADJG010000988">
    <property type="protein sequence ID" value="KAF4430308.1"/>
    <property type="molecule type" value="Genomic_DNA"/>
</dbReference>